<dbReference type="PANTHER" id="PTHR21310">
    <property type="entry name" value="AMINOGLYCOSIDE PHOSPHOTRANSFERASE-RELATED-RELATED"/>
    <property type="match status" value="1"/>
</dbReference>
<dbReference type="OrthoDB" id="4161836at2759"/>
<dbReference type="Pfam" id="PF01636">
    <property type="entry name" value="APH"/>
    <property type="match status" value="1"/>
</dbReference>
<proteinExistence type="predicted"/>
<dbReference type="STRING" id="1182542.W9XCV9"/>
<dbReference type="PANTHER" id="PTHR21310:SF15">
    <property type="entry name" value="AMINOGLYCOSIDE PHOSPHOTRANSFERASE DOMAIN-CONTAINING PROTEIN"/>
    <property type="match status" value="1"/>
</dbReference>
<dbReference type="AlphaFoldDB" id="W9XCV9"/>
<accession>W9XCV9</accession>
<protein>
    <recommendedName>
        <fullName evidence="1">Aminoglycoside phosphotransferase domain-containing protein</fullName>
    </recommendedName>
</protein>
<keyword evidence="3" id="KW-1185">Reference proteome</keyword>
<dbReference type="SUPFAM" id="SSF56112">
    <property type="entry name" value="Protein kinase-like (PK-like)"/>
    <property type="match status" value="1"/>
</dbReference>
<dbReference type="eggNOG" id="ENOG502S1E7">
    <property type="taxonomic scope" value="Eukaryota"/>
</dbReference>
<reference evidence="2 3" key="1">
    <citation type="submission" date="2013-03" db="EMBL/GenBank/DDBJ databases">
        <title>The Genome Sequence of Capronia epimyces CBS 606.96.</title>
        <authorList>
            <consortium name="The Broad Institute Genomics Platform"/>
            <person name="Cuomo C."/>
            <person name="de Hoog S."/>
            <person name="Gorbushina A."/>
            <person name="Walker B."/>
            <person name="Young S.K."/>
            <person name="Zeng Q."/>
            <person name="Gargeya S."/>
            <person name="Fitzgerald M."/>
            <person name="Haas B."/>
            <person name="Abouelleil A."/>
            <person name="Allen A.W."/>
            <person name="Alvarado L."/>
            <person name="Arachchi H.M."/>
            <person name="Berlin A.M."/>
            <person name="Chapman S.B."/>
            <person name="Gainer-Dewar J."/>
            <person name="Goldberg J."/>
            <person name="Griggs A."/>
            <person name="Gujja S."/>
            <person name="Hansen M."/>
            <person name="Howarth C."/>
            <person name="Imamovic A."/>
            <person name="Ireland A."/>
            <person name="Larimer J."/>
            <person name="McCowan C."/>
            <person name="Murphy C."/>
            <person name="Pearson M."/>
            <person name="Poon T.W."/>
            <person name="Priest M."/>
            <person name="Roberts A."/>
            <person name="Saif S."/>
            <person name="Shea T."/>
            <person name="Sisk P."/>
            <person name="Sykes S."/>
            <person name="Wortman J."/>
            <person name="Nusbaum C."/>
            <person name="Birren B."/>
        </authorList>
    </citation>
    <scope>NUCLEOTIDE SEQUENCE [LARGE SCALE GENOMIC DNA]</scope>
    <source>
        <strain evidence="2 3">CBS 606.96</strain>
    </source>
</reference>
<dbReference type="RefSeq" id="XP_007737478.1">
    <property type="nucleotide sequence ID" value="XM_007739288.1"/>
</dbReference>
<sequence>MHWDIGSAQCLSEAAATGLAHDLRNGRSEANTDPDTYYAALDAAKKQHLLSLIAKINLVALTSAASTARNGLCCRVPALEFHSKGRPNLELIQSQLGGQNCHLDIEFEDGTVWLARIRLDDPLLPPKPTQEYIFMSEMATLKFLEKTGVPAPKVYAYAADSIINPVRASYALMEKLPGVPLEWDEATSGQRTRVMDQLVDIFLELEKHPFHTSGSLSLSQDVLKVGGFAQLPLFSSPEQTLGPFETLQSSLHAMISQQQDQIVNGELSSLAVDNYLSHCWRLDMITHVTAHCHESGPSFFLKHFDDKGDHILVDADFNITGIIDWEFASAEPNTLAFSTPCMLWPVGDFYEGKNGLSAEEIEFAGIFQARGRGDIGKIMLESRKMQRFIFFNGGGVSSDQEEFQALFTGLRTAWATQDEHPTSYEDWKRDAEKRYKGDPGLQIVLRGQSGSVSKTGGRQCSCCRIQGVNEG</sequence>
<dbReference type="InterPro" id="IPR011009">
    <property type="entry name" value="Kinase-like_dom_sf"/>
</dbReference>
<evidence type="ECO:0000313" key="3">
    <source>
        <dbReference type="Proteomes" id="UP000019478"/>
    </source>
</evidence>
<dbReference type="InterPro" id="IPR051678">
    <property type="entry name" value="AGP_Transferase"/>
</dbReference>
<dbReference type="EMBL" id="AMGY01000009">
    <property type="protein sequence ID" value="EXJ78033.1"/>
    <property type="molecule type" value="Genomic_DNA"/>
</dbReference>
<evidence type="ECO:0000313" key="2">
    <source>
        <dbReference type="EMBL" id="EXJ78033.1"/>
    </source>
</evidence>
<dbReference type="HOGENOM" id="CLU_043196_0_0_1"/>
<dbReference type="Proteomes" id="UP000019478">
    <property type="component" value="Unassembled WGS sequence"/>
</dbReference>
<comment type="caution">
    <text evidence="2">The sequence shown here is derived from an EMBL/GenBank/DDBJ whole genome shotgun (WGS) entry which is preliminary data.</text>
</comment>
<dbReference type="GeneID" id="19173278"/>
<feature type="domain" description="Aminoglycoside phosphotransferase" evidence="1">
    <location>
        <begin position="135"/>
        <end position="329"/>
    </location>
</feature>
<name>W9XCV9_9EURO</name>
<dbReference type="InterPro" id="IPR002575">
    <property type="entry name" value="Aminoglycoside_PTrfase"/>
</dbReference>
<evidence type="ECO:0000259" key="1">
    <source>
        <dbReference type="Pfam" id="PF01636"/>
    </source>
</evidence>
<organism evidence="2 3">
    <name type="scientific">Capronia epimyces CBS 606.96</name>
    <dbReference type="NCBI Taxonomy" id="1182542"/>
    <lineage>
        <taxon>Eukaryota</taxon>
        <taxon>Fungi</taxon>
        <taxon>Dikarya</taxon>
        <taxon>Ascomycota</taxon>
        <taxon>Pezizomycotina</taxon>
        <taxon>Eurotiomycetes</taxon>
        <taxon>Chaetothyriomycetidae</taxon>
        <taxon>Chaetothyriales</taxon>
        <taxon>Herpotrichiellaceae</taxon>
        <taxon>Capronia</taxon>
    </lineage>
</organism>
<gene>
    <name evidence="2" type="ORF">A1O3_09193</name>
</gene>